<dbReference type="Pfam" id="PF13408">
    <property type="entry name" value="Zn_ribbon_recom"/>
    <property type="match status" value="1"/>
</dbReference>
<accession>A0A1G5RTF2</accession>
<gene>
    <name evidence="4" type="ORF">SAMN02910350_00712</name>
</gene>
<feature type="coiled-coil region" evidence="1">
    <location>
        <begin position="387"/>
        <end position="441"/>
    </location>
</feature>
<dbReference type="PANTHER" id="PTHR30461:SF23">
    <property type="entry name" value="DNA RECOMBINASE-RELATED"/>
    <property type="match status" value="1"/>
</dbReference>
<dbReference type="CDD" id="cd00338">
    <property type="entry name" value="Ser_Recombinase"/>
    <property type="match status" value="1"/>
</dbReference>
<dbReference type="PROSITE" id="PS51736">
    <property type="entry name" value="RECOMBINASES_3"/>
    <property type="match status" value="1"/>
</dbReference>
<dbReference type="InterPro" id="IPR036162">
    <property type="entry name" value="Resolvase-like_N_sf"/>
</dbReference>
<organism evidence="4 5">
    <name type="scientific">Pseudobutyrivibrio xylanivorans</name>
    <dbReference type="NCBI Taxonomy" id="185007"/>
    <lineage>
        <taxon>Bacteria</taxon>
        <taxon>Bacillati</taxon>
        <taxon>Bacillota</taxon>
        <taxon>Clostridia</taxon>
        <taxon>Lachnospirales</taxon>
        <taxon>Lachnospiraceae</taxon>
        <taxon>Pseudobutyrivibrio</taxon>
    </lineage>
</organism>
<evidence type="ECO:0000313" key="5">
    <source>
        <dbReference type="Proteomes" id="UP000199428"/>
    </source>
</evidence>
<dbReference type="GO" id="GO:0000150">
    <property type="term" value="F:DNA strand exchange activity"/>
    <property type="evidence" value="ECO:0007669"/>
    <property type="project" value="InterPro"/>
</dbReference>
<dbReference type="PROSITE" id="PS51737">
    <property type="entry name" value="RECOMBINASE_DNA_BIND"/>
    <property type="match status" value="1"/>
</dbReference>
<sequence length="563" mass="64669">MSKKQFVQNDNNMAIAYYRFSSHAQNEQSIDQQRELAEKYAEEHGLTIVKEYPDEALSGRDDTRPQYQLMLSEIKTIKPAVLILWKTDRLGRDRYDLLIAKKIIRDAGCSIECVAEPFLDPNDPTSIFIEGMLDAQAEYYSANLTQNVMRGLNFNAKNCYYNGVKVFGYTTEDLPITGKGGRHKKVYALDPVTSPVVRRVFEDFAKGKPLQEIIDDLNNQGLRTTKGGLFNPNGLRHILMNRMYLGEYHYGGVVVPDGVPRIIPDDLFEEVQKRFVLNKHKPKAPEARNLEATEPRFWLTGKLFCGECKESMQGISGTSKSGRIHYYYVCKNHRKHKCKLKPVRKEFIEWTVIEILREFLSDQGNLASLAVDVSEYAKRMHSDDTYLKSLQAELAQAKKEIKNIVDAIKQGLVSKALQESLTELETKQDALSDAIDTEKAKLALANNDYGIKHYFEMYAKADFEDDETRRLIFEYFIDKIYVFEDKLIVDMFYSENHVEVSLDAFLASEEYAKESIKDLKFNKGAVFDQNADRSTNSNPIGAICFSWIFYLDNSYEMFVLNCL</sequence>
<protein>
    <submittedName>
        <fullName evidence="4">Site-specific DNA recombinase</fullName>
    </submittedName>
</protein>
<dbReference type="InterPro" id="IPR006119">
    <property type="entry name" value="Resolv_N"/>
</dbReference>
<dbReference type="AlphaFoldDB" id="A0A1G5RTF2"/>
<dbReference type="Pfam" id="PF00239">
    <property type="entry name" value="Resolvase"/>
    <property type="match status" value="1"/>
</dbReference>
<dbReference type="GO" id="GO:0003677">
    <property type="term" value="F:DNA binding"/>
    <property type="evidence" value="ECO:0007669"/>
    <property type="project" value="InterPro"/>
</dbReference>
<dbReference type="InterPro" id="IPR025827">
    <property type="entry name" value="Zn_ribbon_recom_dom"/>
</dbReference>
<dbReference type="InterPro" id="IPR050639">
    <property type="entry name" value="SSR_resolvase"/>
</dbReference>
<evidence type="ECO:0000256" key="1">
    <source>
        <dbReference type="SAM" id="Coils"/>
    </source>
</evidence>
<dbReference type="Proteomes" id="UP000199428">
    <property type="component" value="Unassembled WGS sequence"/>
</dbReference>
<proteinExistence type="predicted"/>
<evidence type="ECO:0000313" key="4">
    <source>
        <dbReference type="EMBL" id="SCZ77392.1"/>
    </source>
</evidence>
<dbReference type="Pfam" id="PF07508">
    <property type="entry name" value="Recombinase"/>
    <property type="match status" value="1"/>
</dbReference>
<dbReference type="SMART" id="SM00857">
    <property type="entry name" value="Resolvase"/>
    <property type="match status" value="1"/>
</dbReference>
<dbReference type="EMBL" id="FMWK01000003">
    <property type="protein sequence ID" value="SCZ77392.1"/>
    <property type="molecule type" value="Genomic_DNA"/>
</dbReference>
<feature type="domain" description="Resolvase/invertase-type recombinase catalytic" evidence="2">
    <location>
        <begin position="13"/>
        <end position="159"/>
    </location>
</feature>
<dbReference type="InterPro" id="IPR011109">
    <property type="entry name" value="DNA_bind_recombinase_dom"/>
</dbReference>
<dbReference type="PANTHER" id="PTHR30461">
    <property type="entry name" value="DNA-INVERTASE FROM LAMBDOID PROPHAGE"/>
    <property type="match status" value="1"/>
</dbReference>
<feature type="domain" description="Recombinase" evidence="3">
    <location>
        <begin position="166"/>
        <end position="281"/>
    </location>
</feature>
<dbReference type="RefSeq" id="WP_090161272.1">
    <property type="nucleotide sequence ID" value="NZ_FMWK01000003.1"/>
</dbReference>
<dbReference type="Gene3D" id="3.90.1750.20">
    <property type="entry name" value="Putative Large Serine Recombinase, Chain B, Domain 2"/>
    <property type="match status" value="1"/>
</dbReference>
<name>A0A1G5RTF2_PSEXY</name>
<dbReference type="SUPFAM" id="SSF53041">
    <property type="entry name" value="Resolvase-like"/>
    <property type="match status" value="1"/>
</dbReference>
<keyword evidence="1" id="KW-0175">Coiled coil</keyword>
<dbReference type="Gene3D" id="3.40.50.1390">
    <property type="entry name" value="Resolvase, N-terminal catalytic domain"/>
    <property type="match status" value="1"/>
</dbReference>
<dbReference type="InterPro" id="IPR038109">
    <property type="entry name" value="DNA_bind_recomb_sf"/>
</dbReference>
<evidence type="ECO:0000259" key="3">
    <source>
        <dbReference type="PROSITE" id="PS51737"/>
    </source>
</evidence>
<reference evidence="4 5" key="1">
    <citation type="submission" date="2016-10" db="EMBL/GenBank/DDBJ databases">
        <authorList>
            <person name="de Groot N.N."/>
        </authorList>
    </citation>
    <scope>NUCLEOTIDE SEQUENCE [LARGE SCALE GENOMIC DNA]</scope>
    <source>
        <strain evidence="4 5">DSM 10317</strain>
    </source>
</reference>
<evidence type="ECO:0000259" key="2">
    <source>
        <dbReference type="PROSITE" id="PS51736"/>
    </source>
</evidence>